<accession>A0AB39XRX4</accession>
<dbReference type="RefSeq" id="WP_369723578.1">
    <property type="nucleotide sequence ID" value="NZ_CP165734.1"/>
</dbReference>
<proteinExistence type="predicted"/>
<organism evidence="1">
    <name type="scientific">Bradyrhizobium sp. LLZ17</name>
    <dbReference type="NCBI Taxonomy" id="3239388"/>
    <lineage>
        <taxon>Bacteria</taxon>
        <taxon>Pseudomonadati</taxon>
        <taxon>Pseudomonadota</taxon>
        <taxon>Alphaproteobacteria</taxon>
        <taxon>Hyphomicrobiales</taxon>
        <taxon>Nitrobacteraceae</taxon>
        <taxon>Bradyrhizobium</taxon>
    </lineage>
</organism>
<dbReference type="AlphaFoldDB" id="A0AB39XRX4"/>
<gene>
    <name evidence="1" type="ORF">AB8Z38_06325</name>
</gene>
<name>A0AB39XRX4_9BRAD</name>
<sequence>MHNDIRELNTGELDSVTGGDFGIFECIALGVAGNAVYEFMKSHQGVSDAINYIKQQAGK</sequence>
<evidence type="ECO:0000313" key="1">
    <source>
        <dbReference type="EMBL" id="XDV59047.1"/>
    </source>
</evidence>
<evidence type="ECO:0008006" key="2">
    <source>
        <dbReference type="Google" id="ProtNLM"/>
    </source>
</evidence>
<dbReference type="EMBL" id="CP165734">
    <property type="protein sequence ID" value="XDV59047.1"/>
    <property type="molecule type" value="Genomic_DNA"/>
</dbReference>
<reference evidence="1" key="1">
    <citation type="submission" date="2024-08" db="EMBL/GenBank/DDBJ databases">
        <authorList>
            <person name="Chaddad Z."/>
            <person name="Lamrabet M."/>
            <person name="Bouhnik O."/>
            <person name="Alami S."/>
            <person name="Wipf D."/>
            <person name="Courty P.E."/>
            <person name="Missbah El Idrissi M."/>
        </authorList>
    </citation>
    <scope>NUCLEOTIDE SEQUENCE</scope>
    <source>
        <strain evidence="1">LLZ17</strain>
    </source>
</reference>
<protein>
    <recommendedName>
        <fullName evidence="2">Bacteriocin</fullName>
    </recommendedName>
</protein>